<reference evidence="2" key="1">
    <citation type="journal article" date="2021" name="bioRxiv">
        <title>Whole Genome Assembly and Annotation of Northern Wild Rice, Zizania palustris L., Supports a Whole Genome Duplication in the Zizania Genus.</title>
        <authorList>
            <person name="Haas M."/>
            <person name="Kono T."/>
            <person name="Macchietto M."/>
            <person name="Millas R."/>
            <person name="McGilp L."/>
            <person name="Shao M."/>
            <person name="Duquette J."/>
            <person name="Hirsch C.N."/>
            <person name="Kimball J."/>
        </authorList>
    </citation>
    <scope>NUCLEOTIDE SEQUENCE</scope>
    <source>
        <tissue evidence="2">Fresh leaf tissue</tissue>
    </source>
</reference>
<evidence type="ECO:0000313" key="3">
    <source>
        <dbReference type="Proteomes" id="UP000729402"/>
    </source>
</evidence>
<dbReference type="AlphaFoldDB" id="A0A8J5TGH0"/>
<feature type="region of interest" description="Disordered" evidence="1">
    <location>
        <begin position="100"/>
        <end position="144"/>
    </location>
</feature>
<accession>A0A8J5TGH0</accession>
<feature type="compositionally biased region" description="Polar residues" evidence="1">
    <location>
        <begin position="127"/>
        <end position="144"/>
    </location>
</feature>
<gene>
    <name evidence="2" type="ORF">GUJ93_ZPchr0014g46967</name>
</gene>
<keyword evidence="3" id="KW-1185">Reference proteome</keyword>
<comment type="caution">
    <text evidence="2">The sequence shown here is derived from an EMBL/GenBank/DDBJ whole genome shotgun (WGS) entry which is preliminary data.</text>
</comment>
<evidence type="ECO:0000313" key="2">
    <source>
        <dbReference type="EMBL" id="KAG8082553.1"/>
    </source>
</evidence>
<reference evidence="2" key="2">
    <citation type="submission" date="2021-02" db="EMBL/GenBank/DDBJ databases">
        <authorList>
            <person name="Kimball J.A."/>
            <person name="Haas M.W."/>
            <person name="Macchietto M."/>
            <person name="Kono T."/>
            <person name="Duquette J."/>
            <person name="Shao M."/>
        </authorList>
    </citation>
    <scope>NUCLEOTIDE SEQUENCE</scope>
    <source>
        <tissue evidence="2">Fresh leaf tissue</tissue>
    </source>
</reference>
<dbReference type="EMBL" id="JAAALK010000086">
    <property type="protein sequence ID" value="KAG8082553.1"/>
    <property type="molecule type" value="Genomic_DNA"/>
</dbReference>
<feature type="compositionally biased region" description="Low complexity" evidence="1">
    <location>
        <begin position="105"/>
        <end position="117"/>
    </location>
</feature>
<dbReference type="Proteomes" id="UP000729402">
    <property type="component" value="Unassembled WGS sequence"/>
</dbReference>
<name>A0A8J5TGH0_ZIZPA</name>
<organism evidence="2 3">
    <name type="scientific">Zizania palustris</name>
    <name type="common">Northern wild rice</name>
    <dbReference type="NCBI Taxonomy" id="103762"/>
    <lineage>
        <taxon>Eukaryota</taxon>
        <taxon>Viridiplantae</taxon>
        <taxon>Streptophyta</taxon>
        <taxon>Embryophyta</taxon>
        <taxon>Tracheophyta</taxon>
        <taxon>Spermatophyta</taxon>
        <taxon>Magnoliopsida</taxon>
        <taxon>Liliopsida</taxon>
        <taxon>Poales</taxon>
        <taxon>Poaceae</taxon>
        <taxon>BOP clade</taxon>
        <taxon>Oryzoideae</taxon>
        <taxon>Oryzeae</taxon>
        <taxon>Zizaniinae</taxon>
        <taxon>Zizania</taxon>
    </lineage>
</organism>
<protein>
    <submittedName>
        <fullName evidence="2">Uncharacterized protein</fullName>
    </submittedName>
</protein>
<sequence length="144" mass="13899">MASLAGRITLQLAHELLGLLGAEIDGSNEAAAAAAAAAAARRSLLGAGLFSPGSCRGLLAAAVSVGNAARCKTTFPTVADADADASSAKATISFTVVTCSGTIPSHSSSSSSSSDSDSYSDSDSDSAAGSETISHLSSSGSDAI</sequence>
<proteinExistence type="predicted"/>
<evidence type="ECO:0000256" key="1">
    <source>
        <dbReference type="SAM" id="MobiDB-lite"/>
    </source>
</evidence>